<evidence type="ECO:0000313" key="3">
    <source>
        <dbReference type="EMBL" id="WGH78187.1"/>
    </source>
</evidence>
<dbReference type="SFLD" id="SFLDG01150">
    <property type="entry name" value="Main.1:_Beta-like"/>
    <property type="match status" value="1"/>
</dbReference>
<dbReference type="PANTHER" id="PTHR44051:SF8">
    <property type="entry name" value="GLUTATHIONE S-TRANSFERASE GSTA"/>
    <property type="match status" value="1"/>
</dbReference>
<reference evidence="3 4" key="1">
    <citation type="submission" date="2023-04" db="EMBL/GenBank/DDBJ databases">
        <title>Jannaschia ovalis sp. nov., a marine bacterium isolated from sea tidal flat.</title>
        <authorList>
            <person name="Kwon D.Y."/>
            <person name="Kim J.-J."/>
        </authorList>
    </citation>
    <scope>NUCLEOTIDE SEQUENCE [LARGE SCALE GENOMIC DNA]</scope>
    <source>
        <strain evidence="3 4">GRR-S6-38</strain>
    </source>
</reference>
<feature type="domain" description="GST C-terminal" evidence="2">
    <location>
        <begin position="86"/>
        <end position="207"/>
    </location>
</feature>
<dbReference type="Proteomes" id="UP001243420">
    <property type="component" value="Chromosome"/>
</dbReference>
<protein>
    <submittedName>
        <fullName evidence="3">Glutathione S-transferase</fullName>
    </submittedName>
</protein>
<dbReference type="InterPro" id="IPR036249">
    <property type="entry name" value="Thioredoxin-like_sf"/>
</dbReference>
<dbReference type="CDD" id="cd03057">
    <property type="entry name" value="GST_N_Beta"/>
    <property type="match status" value="1"/>
</dbReference>
<dbReference type="Gene3D" id="1.20.1050.10">
    <property type="match status" value="1"/>
</dbReference>
<dbReference type="SUPFAM" id="SSF52833">
    <property type="entry name" value="Thioredoxin-like"/>
    <property type="match status" value="1"/>
</dbReference>
<name>A0ABY8LA10_9RHOB</name>
<dbReference type="InterPro" id="IPR036282">
    <property type="entry name" value="Glutathione-S-Trfase_C_sf"/>
</dbReference>
<feature type="domain" description="GST N-terminal" evidence="1">
    <location>
        <begin position="1"/>
        <end position="81"/>
    </location>
</feature>
<dbReference type="SUPFAM" id="SSF47616">
    <property type="entry name" value="GST C-terminal domain-like"/>
    <property type="match status" value="1"/>
</dbReference>
<evidence type="ECO:0000313" key="4">
    <source>
        <dbReference type="Proteomes" id="UP001243420"/>
    </source>
</evidence>
<keyword evidence="4" id="KW-1185">Reference proteome</keyword>
<proteinExistence type="predicted"/>
<organism evidence="3 4">
    <name type="scientific">Jannaschia ovalis</name>
    <dbReference type="NCBI Taxonomy" id="3038773"/>
    <lineage>
        <taxon>Bacteria</taxon>
        <taxon>Pseudomonadati</taxon>
        <taxon>Pseudomonadota</taxon>
        <taxon>Alphaproteobacteria</taxon>
        <taxon>Rhodobacterales</taxon>
        <taxon>Roseobacteraceae</taxon>
        <taxon>Jannaschia</taxon>
    </lineage>
</organism>
<dbReference type="InterPro" id="IPR004045">
    <property type="entry name" value="Glutathione_S-Trfase_N"/>
</dbReference>
<dbReference type="InterPro" id="IPR010987">
    <property type="entry name" value="Glutathione-S-Trfase_C-like"/>
</dbReference>
<dbReference type="InterPro" id="IPR004046">
    <property type="entry name" value="GST_C"/>
</dbReference>
<dbReference type="Gene3D" id="3.40.30.10">
    <property type="entry name" value="Glutaredoxin"/>
    <property type="match status" value="1"/>
</dbReference>
<dbReference type="Pfam" id="PF02798">
    <property type="entry name" value="GST_N"/>
    <property type="match status" value="1"/>
</dbReference>
<accession>A0ABY8LA10</accession>
<dbReference type="SFLD" id="SFLDS00019">
    <property type="entry name" value="Glutathione_Transferase_(cytos"/>
    <property type="match status" value="1"/>
</dbReference>
<dbReference type="PANTHER" id="PTHR44051">
    <property type="entry name" value="GLUTATHIONE S-TRANSFERASE-RELATED"/>
    <property type="match status" value="1"/>
</dbReference>
<evidence type="ECO:0000259" key="2">
    <source>
        <dbReference type="PROSITE" id="PS50405"/>
    </source>
</evidence>
<dbReference type="PROSITE" id="PS50405">
    <property type="entry name" value="GST_CTER"/>
    <property type="match status" value="1"/>
</dbReference>
<evidence type="ECO:0000259" key="1">
    <source>
        <dbReference type="PROSITE" id="PS50404"/>
    </source>
</evidence>
<dbReference type="PROSITE" id="PS50404">
    <property type="entry name" value="GST_NTER"/>
    <property type="match status" value="1"/>
</dbReference>
<dbReference type="EMBL" id="CP122537">
    <property type="protein sequence ID" value="WGH78187.1"/>
    <property type="molecule type" value="Genomic_DNA"/>
</dbReference>
<sequence length="207" mass="22889">MTVKLYLVPGTVALASHAALEEAGADYDLHWLRFSKNEHVAPDYLAINPKARVPALETPHGILTETPATLEWIATTWPEAGLMPSDPWQAARAREAMSYLASTVHVNHAHKMRGSRWTQDAAAQKAMAAEVPRTMGECAAYLESRLEDDWICDAFSVADLHLWVISRWLDGDGVPLADYPKLHALSDRVAARPAVARVAAEHARHER</sequence>
<dbReference type="Pfam" id="PF14497">
    <property type="entry name" value="GST_C_3"/>
    <property type="match status" value="1"/>
</dbReference>
<gene>
    <name evidence="3" type="ORF">P8627_14290</name>
</gene>
<dbReference type="RefSeq" id="WP_279964901.1">
    <property type="nucleotide sequence ID" value="NZ_CP122537.1"/>
</dbReference>
<dbReference type="SFLD" id="SFLDG00358">
    <property type="entry name" value="Main_(cytGST)"/>
    <property type="match status" value="1"/>
</dbReference>
<dbReference type="InterPro" id="IPR040079">
    <property type="entry name" value="Glutathione_S-Trfase"/>
</dbReference>